<feature type="transmembrane region" description="Helical" evidence="2">
    <location>
        <begin position="428"/>
        <end position="451"/>
    </location>
</feature>
<name>A0A7E4WAD3_PANRE</name>
<dbReference type="Gene3D" id="1.20.1250.20">
    <property type="entry name" value="MFS general substrate transporter like domains"/>
    <property type="match status" value="2"/>
</dbReference>
<protein>
    <submittedName>
        <fullName evidence="4">MFS domain-containing protein</fullName>
    </submittedName>
</protein>
<feature type="transmembrane region" description="Helical" evidence="2">
    <location>
        <begin position="362"/>
        <end position="382"/>
    </location>
</feature>
<organism evidence="3 4">
    <name type="scientific">Panagrellus redivivus</name>
    <name type="common">Microworm</name>
    <dbReference type="NCBI Taxonomy" id="6233"/>
    <lineage>
        <taxon>Eukaryota</taxon>
        <taxon>Metazoa</taxon>
        <taxon>Ecdysozoa</taxon>
        <taxon>Nematoda</taxon>
        <taxon>Chromadorea</taxon>
        <taxon>Rhabditida</taxon>
        <taxon>Tylenchina</taxon>
        <taxon>Panagrolaimomorpha</taxon>
        <taxon>Panagrolaimoidea</taxon>
        <taxon>Panagrolaimidae</taxon>
        <taxon>Panagrellus</taxon>
    </lineage>
</organism>
<evidence type="ECO:0000313" key="4">
    <source>
        <dbReference type="WBParaSite" id="Pan_g8189.t1"/>
    </source>
</evidence>
<feature type="region of interest" description="Disordered" evidence="1">
    <location>
        <begin position="532"/>
        <end position="555"/>
    </location>
</feature>
<dbReference type="InterPro" id="IPR011701">
    <property type="entry name" value="MFS"/>
</dbReference>
<feature type="transmembrane region" description="Helical" evidence="2">
    <location>
        <begin position="263"/>
        <end position="282"/>
    </location>
</feature>
<reference evidence="3" key="1">
    <citation type="journal article" date="2013" name="Genetics">
        <title>The draft genome and transcriptome of Panagrellus redivivus are shaped by the harsh demands of a free-living lifestyle.</title>
        <authorList>
            <person name="Srinivasan J."/>
            <person name="Dillman A.R."/>
            <person name="Macchietto M.G."/>
            <person name="Heikkinen L."/>
            <person name="Lakso M."/>
            <person name="Fracchia K.M."/>
            <person name="Antoshechkin I."/>
            <person name="Mortazavi A."/>
            <person name="Wong G."/>
            <person name="Sternberg P.W."/>
        </authorList>
    </citation>
    <scope>NUCLEOTIDE SEQUENCE [LARGE SCALE GENOMIC DNA]</scope>
    <source>
        <strain evidence="3">MT8872</strain>
    </source>
</reference>
<dbReference type="PANTHER" id="PTHR45757">
    <property type="entry name" value="PROTEIN CBG23364-RELATED"/>
    <property type="match status" value="1"/>
</dbReference>
<feature type="transmembrane region" description="Helical" evidence="2">
    <location>
        <begin position="82"/>
        <end position="107"/>
    </location>
</feature>
<dbReference type="GO" id="GO:0022857">
    <property type="term" value="F:transmembrane transporter activity"/>
    <property type="evidence" value="ECO:0007669"/>
    <property type="project" value="InterPro"/>
</dbReference>
<dbReference type="WBParaSite" id="Pan_g8189.t1">
    <property type="protein sequence ID" value="Pan_g8189.t1"/>
    <property type="gene ID" value="Pan_g8189"/>
</dbReference>
<feature type="region of interest" description="Disordered" evidence="1">
    <location>
        <begin position="1"/>
        <end position="48"/>
    </location>
</feature>
<feature type="transmembrane region" description="Helical" evidence="2">
    <location>
        <begin position="330"/>
        <end position="350"/>
    </location>
</feature>
<dbReference type="Proteomes" id="UP000492821">
    <property type="component" value="Unassembled WGS sequence"/>
</dbReference>
<feature type="compositionally biased region" description="Basic residues" evidence="1">
    <location>
        <begin position="34"/>
        <end position="48"/>
    </location>
</feature>
<dbReference type="AlphaFoldDB" id="A0A7E4WAD3"/>
<feature type="transmembrane region" description="Helical" evidence="2">
    <location>
        <begin position="145"/>
        <end position="164"/>
    </location>
</feature>
<dbReference type="PANTHER" id="PTHR45757:SF23">
    <property type="entry name" value="MAJOR FACILITATOR SUPERFAMILY (MFS) PROFILE DOMAIN-CONTAINING PROTEIN"/>
    <property type="match status" value="1"/>
</dbReference>
<evidence type="ECO:0000313" key="3">
    <source>
        <dbReference type="Proteomes" id="UP000492821"/>
    </source>
</evidence>
<keyword evidence="3" id="KW-1185">Reference proteome</keyword>
<keyword evidence="2" id="KW-1133">Transmembrane helix</keyword>
<proteinExistence type="predicted"/>
<dbReference type="InterPro" id="IPR036259">
    <property type="entry name" value="MFS_trans_sf"/>
</dbReference>
<accession>A0A7E4WAD3</accession>
<dbReference type="SUPFAM" id="SSF103473">
    <property type="entry name" value="MFS general substrate transporter"/>
    <property type="match status" value="1"/>
</dbReference>
<feature type="transmembrane region" description="Helical" evidence="2">
    <location>
        <begin position="495"/>
        <end position="517"/>
    </location>
</feature>
<sequence>MENMDPETGDFVRPARGAANPVAEPEPEIVPRQLPRRTDKKKSTKTTNKRFIASISGRSWRRDNDEDDGGANNCIFGNQIRFTIMVISTLCLASILSNILTFNFTFICMAGEKPDNYTDMTTAEEWESFGYHPEFDYSSGQRSTLFMSVAVGALVTVFPMTIMLNKFGSRMVFGTLGFISAIATFLVPTAAYTGFVAMIIVRFVQGMAFSACLPVMGSITSHWSTIKQNGIFIAILSSFLQIAPIFTMPISGELCTSSYGWPSVYYLHGCVSLILFTAFILYHRNTPLKHPMVMNRELVKVMFGKGSIYGGPGTQKVSKKVPYADMYKDPAIWAILVAAFGNFMGTQLSLQFMPTYINKVLFLPIAQTGMASAISPIIMFFIKIVAGQTSDRITFISDPMKLRIYNSLSLGGMGVLFILLSLLDPTKNQSACLIVLIASTCILGFNSGGFFKSSQMVSRQHSHFTMANISFLNCVCMLLTPLLNELVAPENTPETWAIVLCIHGGILLTTNVFFCIFCSSKPASWTLDTYSNRSSSKGSKVAPAGPPTIPDIQVR</sequence>
<dbReference type="Pfam" id="PF07690">
    <property type="entry name" value="MFS_1"/>
    <property type="match status" value="1"/>
</dbReference>
<feature type="transmembrane region" description="Helical" evidence="2">
    <location>
        <begin position="231"/>
        <end position="251"/>
    </location>
</feature>
<feature type="transmembrane region" description="Helical" evidence="2">
    <location>
        <begin position="463"/>
        <end position="483"/>
    </location>
</feature>
<feature type="transmembrane region" description="Helical" evidence="2">
    <location>
        <begin position="403"/>
        <end position="422"/>
    </location>
</feature>
<evidence type="ECO:0000256" key="1">
    <source>
        <dbReference type="SAM" id="MobiDB-lite"/>
    </source>
</evidence>
<dbReference type="GO" id="GO:0016020">
    <property type="term" value="C:membrane"/>
    <property type="evidence" value="ECO:0007669"/>
    <property type="project" value="TreeGrafter"/>
</dbReference>
<keyword evidence="2" id="KW-0472">Membrane</keyword>
<keyword evidence="2" id="KW-0812">Transmembrane</keyword>
<evidence type="ECO:0000256" key="2">
    <source>
        <dbReference type="SAM" id="Phobius"/>
    </source>
</evidence>
<reference evidence="4" key="2">
    <citation type="submission" date="2020-10" db="UniProtKB">
        <authorList>
            <consortium name="WormBaseParasite"/>
        </authorList>
    </citation>
    <scope>IDENTIFICATION</scope>
</reference>
<feature type="transmembrane region" description="Helical" evidence="2">
    <location>
        <begin position="171"/>
        <end position="193"/>
    </location>
</feature>